<dbReference type="Proteomes" id="UP000061546">
    <property type="component" value="Chromosome"/>
</dbReference>
<evidence type="ECO:0000256" key="3">
    <source>
        <dbReference type="PIRSR" id="PIRSR601559-52"/>
    </source>
</evidence>
<dbReference type="PANTHER" id="PTHR10819">
    <property type="entry name" value="PHOSPHOTRIESTERASE-RELATED"/>
    <property type="match status" value="1"/>
</dbReference>
<dbReference type="InterPro" id="IPR032466">
    <property type="entry name" value="Metal_Hydrolase"/>
</dbReference>
<dbReference type="Gene3D" id="3.20.20.140">
    <property type="entry name" value="Metal-dependent hydrolases"/>
    <property type="match status" value="1"/>
</dbReference>
<dbReference type="AlphaFoldDB" id="A0A0K2LEW2"/>
<dbReference type="KEGG" id="lhi:JP39_10845"/>
<feature type="binding site" evidence="3">
    <location>
        <position position="156"/>
    </location>
    <ligand>
        <name>a divalent metal cation</name>
        <dbReference type="ChEBI" id="CHEBI:60240"/>
        <label>2</label>
    </ligand>
</feature>
<evidence type="ECO:0000256" key="1">
    <source>
        <dbReference type="ARBA" id="ARBA00022723"/>
    </source>
</evidence>
<dbReference type="RefSeq" id="WP_041500203.1">
    <property type="nucleotide sequence ID" value="NZ_BJDV01000003.1"/>
</dbReference>
<dbReference type="GO" id="GO:0016787">
    <property type="term" value="F:hydrolase activity"/>
    <property type="evidence" value="ECO:0007669"/>
    <property type="project" value="UniProtKB-KW"/>
</dbReference>
<keyword evidence="6" id="KW-1185">Reference proteome</keyword>
<dbReference type="GO" id="GO:0008270">
    <property type="term" value="F:zinc ion binding"/>
    <property type="evidence" value="ECO:0007669"/>
    <property type="project" value="InterPro"/>
</dbReference>
<feature type="binding site" evidence="3">
    <location>
        <position position="123"/>
    </location>
    <ligand>
        <name>a divalent metal cation</name>
        <dbReference type="ChEBI" id="CHEBI:60240"/>
        <label>1</label>
    </ligand>
</feature>
<keyword evidence="2 5" id="KW-0378">Hydrolase</keyword>
<dbReference type="EMBL" id="CP012559">
    <property type="protein sequence ID" value="ALB29810.1"/>
    <property type="molecule type" value="Genomic_DNA"/>
</dbReference>
<proteinExistence type="inferred from homology"/>
<dbReference type="PANTHER" id="PTHR10819:SF3">
    <property type="entry name" value="PHOSPHOTRIESTERASE-RELATED PROTEIN"/>
    <property type="match status" value="1"/>
</dbReference>
<evidence type="ECO:0000313" key="6">
    <source>
        <dbReference type="Proteomes" id="UP000061546"/>
    </source>
</evidence>
<dbReference type="STRING" id="1074467.JP39_10845"/>
<comment type="similarity">
    <text evidence="4">Belongs to the metallo-dependent hydrolases superfamily. Phosphotriesterase family.</text>
</comment>
<organism evidence="5 6">
    <name type="scientific">Companilactobacillus heilongjiangensis</name>
    <dbReference type="NCBI Taxonomy" id="1074467"/>
    <lineage>
        <taxon>Bacteria</taxon>
        <taxon>Bacillati</taxon>
        <taxon>Bacillota</taxon>
        <taxon>Bacilli</taxon>
        <taxon>Lactobacillales</taxon>
        <taxon>Lactobacillaceae</taxon>
        <taxon>Companilactobacillus</taxon>
    </lineage>
</organism>
<dbReference type="PIRSF" id="PIRSF016839">
    <property type="entry name" value="PhP"/>
    <property type="match status" value="1"/>
</dbReference>
<keyword evidence="1 3" id="KW-0479">Metal-binding</keyword>
<feature type="binding site" evidence="3">
    <location>
        <position position="10"/>
    </location>
    <ligand>
        <name>a divalent metal cation</name>
        <dbReference type="ChEBI" id="CHEBI:60240"/>
        <label>1</label>
    </ligand>
</feature>
<sequence>MLVPGMVYSHEHIPIDLSEVKHNEDCHLDSQRLVIEEFKDLYAKGVRNVIDMSNRGMGRNIPYAQKVAEESGINIVQSTGFYQDAFLPVEVFRLSVNQLAEGMIKDIQVGIKGTNVKAGVIGEIATTKGKWTEGEGKVFDAAVIAQKETGCPISTHTSIGTLGHEQVNYFVRNHADLSKIVIGHVDLSASSDYVIDMLKTGINVEFDTIGKNNYLADSIRVQMLKDIEAAGFADQVVMSMDITRKSHLKENGGNGYSYLLDNFVPQLQEAGVSEEFINKMLNENPHRIYGDINA</sequence>
<feature type="binding site" evidence="3">
    <location>
        <position position="184"/>
    </location>
    <ligand>
        <name>a divalent metal cation</name>
        <dbReference type="ChEBI" id="CHEBI:60240"/>
        <label>2</label>
    </ligand>
</feature>
<evidence type="ECO:0000256" key="4">
    <source>
        <dbReference type="PROSITE-ProRule" id="PRU00679"/>
    </source>
</evidence>
<feature type="binding site" evidence="3">
    <location>
        <position position="12"/>
    </location>
    <ligand>
        <name>a divalent metal cation</name>
        <dbReference type="ChEBI" id="CHEBI:60240"/>
        <label>1</label>
    </ligand>
</feature>
<feature type="binding site" evidence="3">
    <location>
        <position position="123"/>
    </location>
    <ligand>
        <name>a divalent metal cation</name>
        <dbReference type="ChEBI" id="CHEBI:60240"/>
        <label>2</label>
    </ligand>
</feature>
<dbReference type="SUPFAM" id="SSF51556">
    <property type="entry name" value="Metallo-dependent hydrolases"/>
    <property type="match status" value="1"/>
</dbReference>
<evidence type="ECO:0000256" key="2">
    <source>
        <dbReference type="ARBA" id="ARBA00022801"/>
    </source>
</evidence>
<name>A0A0K2LEW2_9LACO</name>
<evidence type="ECO:0000313" key="5">
    <source>
        <dbReference type="EMBL" id="ALB29810.1"/>
    </source>
</evidence>
<gene>
    <name evidence="5" type="ORF">JP39_10845</name>
</gene>
<accession>A0A0K2LEW2</accession>
<protein>
    <submittedName>
        <fullName evidence="5">Hydrolase</fullName>
    </submittedName>
</protein>
<comment type="caution">
    <text evidence="4">Lacks conserved residue(s) required for the propagation of feature annotation.</text>
</comment>
<reference evidence="5 6" key="1">
    <citation type="submission" date="2015-08" db="EMBL/GenBank/DDBJ databases">
        <title>Genomic sequence of Lactobacillus heilongjiangensis DSM 28069, isolated from Chinese traditional pickle.</title>
        <authorList>
            <person name="Jiang X."/>
            <person name="Zheng B."/>
            <person name="Cheng H."/>
        </authorList>
    </citation>
    <scope>NUCLEOTIDE SEQUENCE [LARGE SCALE GENOMIC DNA]</scope>
    <source>
        <strain evidence="5 6">DSM 28069</strain>
    </source>
</reference>
<dbReference type="PROSITE" id="PS51347">
    <property type="entry name" value="PHOSPHOTRIESTERASE_2"/>
    <property type="match status" value="1"/>
</dbReference>
<dbReference type="Pfam" id="PF02126">
    <property type="entry name" value="PTE"/>
    <property type="match status" value="1"/>
</dbReference>
<dbReference type="OrthoDB" id="105927at2"/>
<dbReference type="InterPro" id="IPR001559">
    <property type="entry name" value="Phosphotriesterase"/>
</dbReference>
<comment type="cofactor">
    <cofactor evidence="3">
        <name>a divalent metal cation</name>
        <dbReference type="ChEBI" id="CHEBI:60240"/>
    </cofactor>
    <text evidence="3">Binds 2 divalent metal cations per subunit.</text>
</comment>
<feature type="binding site" evidence="3">
    <location>
        <position position="241"/>
    </location>
    <ligand>
        <name>a divalent metal cation</name>
        <dbReference type="ChEBI" id="CHEBI:60240"/>
        <label>1</label>
    </ligand>
</feature>